<keyword evidence="1" id="KW-0812">Transmembrane</keyword>
<dbReference type="Pfam" id="PF00024">
    <property type="entry name" value="PAN_1"/>
    <property type="match status" value="1"/>
</dbReference>
<dbReference type="InterPro" id="IPR003609">
    <property type="entry name" value="Pan_app"/>
</dbReference>
<evidence type="ECO:0000259" key="2">
    <source>
        <dbReference type="Pfam" id="PF00024"/>
    </source>
</evidence>
<dbReference type="AlphaFoldDB" id="A0A6J8AKI6"/>
<reference evidence="3 4" key="1">
    <citation type="submission" date="2020-06" db="EMBL/GenBank/DDBJ databases">
        <authorList>
            <person name="Li R."/>
            <person name="Bekaert M."/>
        </authorList>
    </citation>
    <scope>NUCLEOTIDE SEQUENCE [LARGE SCALE GENOMIC DNA]</scope>
    <source>
        <strain evidence="4">wild</strain>
    </source>
</reference>
<name>A0A6J8AKI6_MYTCO</name>
<gene>
    <name evidence="3" type="ORF">MCOR_8556</name>
</gene>
<dbReference type="EMBL" id="CACVKT020001586">
    <property type="protein sequence ID" value="CAC5369333.1"/>
    <property type="molecule type" value="Genomic_DNA"/>
</dbReference>
<dbReference type="Proteomes" id="UP000507470">
    <property type="component" value="Unassembled WGS sequence"/>
</dbReference>
<evidence type="ECO:0000313" key="4">
    <source>
        <dbReference type="Proteomes" id="UP000507470"/>
    </source>
</evidence>
<keyword evidence="1" id="KW-1133">Transmembrane helix</keyword>
<feature type="domain" description="Apple" evidence="2">
    <location>
        <begin position="259"/>
        <end position="313"/>
    </location>
</feature>
<keyword evidence="4" id="KW-1185">Reference proteome</keyword>
<evidence type="ECO:0000256" key="1">
    <source>
        <dbReference type="SAM" id="Phobius"/>
    </source>
</evidence>
<proteinExistence type="predicted"/>
<feature type="transmembrane region" description="Helical" evidence="1">
    <location>
        <begin position="361"/>
        <end position="387"/>
    </location>
</feature>
<accession>A0A6J8AKI6</accession>
<organism evidence="3 4">
    <name type="scientific">Mytilus coruscus</name>
    <name type="common">Sea mussel</name>
    <dbReference type="NCBI Taxonomy" id="42192"/>
    <lineage>
        <taxon>Eukaryota</taxon>
        <taxon>Metazoa</taxon>
        <taxon>Spiralia</taxon>
        <taxon>Lophotrochozoa</taxon>
        <taxon>Mollusca</taxon>
        <taxon>Bivalvia</taxon>
        <taxon>Autobranchia</taxon>
        <taxon>Pteriomorphia</taxon>
        <taxon>Mytilida</taxon>
        <taxon>Mytiloidea</taxon>
        <taxon>Mytilidae</taxon>
        <taxon>Mytilinae</taxon>
        <taxon>Mytilus</taxon>
    </lineage>
</organism>
<sequence length="439" mass="49822">MWESRTRREAEEACLALNYSLVHVTPGVRVMMEDAFKSINDNGSSTLQFTIEFWANHSPDKNRPKGQIQYDMFPSTYYSSALCVKIVYEVRNTRFGWVPVDCENQTAKAGTCCNQGVLFEDKYKALLVLKKNNWYTADHFCKQEGGTLFDTNNPGMTVIKLLFAGPPWEEENVTEFWSALSPIELNETQDHEMCTLSRVIPPEPVLFQIAPQLVSKYDLCEKAKHMSICMIPTGRQLFYSHLKKVFLIDDKFVLNTTSGEKNITECMEECTGFNKVGVTCIGFNFNKITSTCRFSEDGPGVQYRFDPLLAIDLYYIVPITPQIYSEETTTDTFHYTSDLTSIINSETTDTTQQPYKSDISMIVITVAAWLASIASVVVLSSIVGRILSILNKNIFQKEQLQTCPPEYDIEIPSYDDDEVLDSTNIIHSLPPLSYEGTIY</sequence>
<protein>
    <recommendedName>
        <fullName evidence="2">Apple domain-containing protein</fullName>
    </recommendedName>
</protein>
<keyword evidence="1" id="KW-0472">Membrane</keyword>
<evidence type="ECO:0000313" key="3">
    <source>
        <dbReference type="EMBL" id="CAC5369333.1"/>
    </source>
</evidence>